<dbReference type="SMART" id="SM00382">
    <property type="entry name" value="AAA"/>
    <property type="match status" value="1"/>
</dbReference>
<dbReference type="PANTHER" id="PTHR43776:SF8">
    <property type="entry name" value="ABC TRANSPORTER, ATP-BINDING PROTEIN"/>
    <property type="match status" value="1"/>
</dbReference>
<dbReference type="InterPro" id="IPR027417">
    <property type="entry name" value="P-loop_NTPase"/>
</dbReference>
<dbReference type="PROSITE" id="PS50893">
    <property type="entry name" value="ABC_TRANSPORTER_2"/>
    <property type="match status" value="1"/>
</dbReference>
<dbReference type="GO" id="GO:0016887">
    <property type="term" value="F:ATP hydrolysis activity"/>
    <property type="evidence" value="ECO:0007669"/>
    <property type="project" value="InterPro"/>
</dbReference>
<evidence type="ECO:0000256" key="4">
    <source>
        <dbReference type="ARBA" id="ARBA00022741"/>
    </source>
</evidence>
<dbReference type="SUPFAM" id="SSF52540">
    <property type="entry name" value="P-loop containing nucleoside triphosphate hydrolases"/>
    <property type="match status" value="1"/>
</dbReference>
<evidence type="ECO:0000256" key="5">
    <source>
        <dbReference type="ARBA" id="ARBA00022840"/>
    </source>
</evidence>
<feature type="domain" description="ABC transporter" evidence="7">
    <location>
        <begin position="6"/>
        <end position="259"/>
    </location>
</feature>
<evidence type="ECO:0000256" key="1">
    <source>
        <dbReference type="ARBA" id="ARBA00004417"/>
    </source>
</evidence>
<evidence type="ECO:0000256" key="3">
    <source>
        <dbReference type="ARBA" id="ARBA00022448"/>
    </source>
</evidence>
<comment type="caution">
    <text evidence="8">The sequence shown here is derived from an EMBL/GenBank/DDBJ whole genome shotgun (WGS) entry which is preliminary data.</text>
</comment>
<evidence type="ECO:0000313" key="9">
    <source>
        <dbReference type="Proteomes" id="UP001138921"/>
    </source>
</evidence>
<sequence length="294" mass="32227">MSDVILKVDGLTKTYGGKRSLLGGVAPEKRAVDNVSFELKRGESLGIVGESGSGKSTVARLITRLVEPTSGSVFLDGKDFLALRDEELRSFRRRIQMVFQDPYASLNPRKTIAGSVSGPLRERIERLTSLAIEERVQQLLSDVGLNPPARFAGRFPKDLSGGQRQRVGIARAIAAEPDIIVADEPVSALDVSVRAQVLNLFNDLRKQRGLSYVFISHDLDVIRSVCDRVAVMQSGKVVEMGDVGQILERPSHPYTQQLLASSLRPNPSLYQPRKTHDQTWAATEPSGIMTGAKH</sequence>
<comment type="subcellular location">
    <subcellularLocation>
        <location evidence="1">Cell inner membrane</location>
        <topology evidence="1">Peripheral membrane protein</topology>
    </subcellularLocation>
</comment>
<dbReference type="Pfam" id="PF08352">
    <property type="entry name" value="oligo_HPY"/>
    <property type="match status" value="1"/>
</dbReference>
<name>A0A9X1D6V6_9HYPH</name>
<comment type="similarity">
    <text evidence="2">Belongs to the ABC transporter superfamily.</text>
</comment>
<dbReference type="Proteomes" id="UP001138921">
    <property type="component" value="Unassembled WGS sequence"/>
</dbReference>
<dbReference type="AlphaFoldDB" id="A0A9X1D6V6"/>
<dbReference type="InterPro" id="IPR003593">
    <property type="entry name" value="AAA+_ATPase"/>
</dbReference>
<dbReference type="InterPro" id="IPR050319">
    <property type="entry name" value="ABC_transp_ATP-bind"/>
</dbReference>
<keyword evidence="3" id="KW-0813">Transport</keyword>
<keyword evidence="5 8" id="KW-0067">ATP-binding</keyword>
<dbReference type="InterPro" id="IPR017871">
    <property type="entry name" value="ABC_transporter-like_CS"/>
</dbReference>
<protein>
    <submittedName>
        <fullName evidence="8">ABC transporter ATP-binding protein</fullName>
    </submittedName>
</protein>
<keyword evidence="4" id="KW-0547">Nucleotide-binding</keyword>
<dbReference type="PANTHER" id="PTHR43776">
    <property type="entry name" value="TRANSPORT ATP-BINDING PROTEIN"/>
    <property type="match status" value="1"/>
</dbReference>
<dbReference type="InterPro" id="IPR003439">
    <property type="entry name" value="ABC_transporter-like_ATP-bd"/>
</dbReference>
<dbReference type="PROSITE" id="PS00211">
    <property type="entry name" value="ABC_TRANSPORTER_1"/>
    <property type="match status" value="1"/>
</dbReference>
<keyword evidence="9" id="KW-1185">Reference proteome</keyword>
<evidence type="ECO:0000259" key="7">
    <source>
        <dbReference type="PROSITE" id="PS50893"/>
    </source>
</evidence>
<dbReference type="GO" id="GO:0055085">
    <property type="term" value="P:transmembrane transport"/>
    <property type="evidence" value="ECO:0007669"/>
    <property type="project" value="UniProtKB-ARBA"/>
</dbReference>
<dbReference type="Pfam" id="PF00005">
    <property type="entry name" value="ABC_tran"/>
    <property type="match status" value="1"/>
</dbReference>
<reference evidence="8" key="1">
    <citation type="journal article" date="2021" name="Microorganisms">
        <title>Phylogenomic Reconstruction and Metabolic Potential of the Genus Aminobacter.</title>
        <authorList>
            <person name="Artuso I."/>
            <person name="Turrini P."/>
            <person name="Pirolo M."/>
            <person name="Lugli G.A."/>
            <person name="Ventura M."/>
            <person name="Visca P."/>
        </authorList>
    </citation>
    <scope>NUCLEOTIDE SEQUENCE</scope>
    <source>
        <strain evidence="8">LMG 26462</strain>
    </source>
</reference>
<dbReference type="InterPro" id="IPR013563">
    <property type="entry name" value="Oligopep_ABC_C"/>
</dbReference>
<gene>
    <name evidence="8" type="ORF">J1C56_16680</name>
</gene>
<dbReference type="RefSeq" id="WP_214391165.1">
    <property type="nucleotide sequence ID" value="NZ_JAFLWW010000004.1"/>
</dbReference>
<evidence type="ECO:0000256" key="6">
    <source>
        <dbReference type="SAM" id="MobiDB-lite"/>
    </source>
</evidence>
<evidence type="ECO:0000256" key="2">
    <source>
        <dbReference type="ARBA" id="ARBA00005417"/>
    </source>
</evidence>
<dbReference type="EMBL" id="JAFLWW010000004">
    <property type="protein sequence ID" value="MBT1157234.1"/>
    <property type="molecule type" value="Genomic_DNA"/>
</dbReference>
<feature type="region of interest" description="Disordered" evidence="6">
    <location>
        <begin position="264"/>
        <end position="294"/>
    </location>
</feature>
<reference evidence="8" key="2">
    <citation type="submission" date="2021-03" db="EMBL/GenBank/DDBJ databases">
        <authorList>
            <person name="Artuso I."/>
            <person name="Turrini P."/>
            <person name="Pirolo M."/>
            <person name="Lugli G.A."/>
            <person name="Ventura M."/>
            <person name="Visca P."/>
        </authorList>
    </citation>
    <scope>NUCLEOTIDE SEQUENCE</scope>
    <source>
        <strain evidence="8">LMG 26462</strain>
    </source>
</reference>
<dbReference type="CDD" id="cd03257">
    <property type="entry name" value="ABC_NikE_OppD_transporters"/>
    <property type="match status" value="1"/>
</dbReference>
<dbReference type="GO" id="GO:0005886">
    <property type="term" value="C:plasma membrane"/>
    <property type="evidence" value="ECO:0007669"/>
    <property type="project" value="UniProtKB-SubCell"/>
</dbReference>
<organism evidence="8 9">
    <name type="scientific">Aminobacter anthyllidis</name>
    <dbReference type="NCBI Taxonomy" id="1035067"/>
    <lineage>
        <taxon>Bacteria</taxon>
        <taxon>Pseudomonadati</taxon>
        <taxon>Pseudomonadota</taxon>
        <taxon>Alphaproteobacteria</taxon>
        <taxon>Hyphomicrobiales</taxon>
        <taxon>Phyllobacteriaceae</taxon>
        <taxon>Aminobacter</taxon>
    </lineage>
</organism>
<proteinExistence type="inferred from homology"/>
<dbReference type="Gene3D" id="3.40.50.300">
    <property type="entry name" value="P-loop containing nucleotide triphosphate hydrolases"/>
    <property type="match status" value="1"/>
</dbReference>
<dbReference type="GO" id="GO:0015833">
    <property type="term" value="P:peptide transport"/>
    <property type="evidence" value="ECO:0007669"/>
    <property type="project" value="InterPro"/>
</dbReference>
<accession>A0A9X1D6V6</accession>
<evidence type="ECO:0000313" key="8">
    <source>
        <dbReference type="EMBL" id="MBT1157234.1"/>
    </source>
</evidence>
<dbReference type="GO" id="GO:0005524">
    <property type="term" value="F:ATP binding"/>
    <property type="evidence" value="ECO:0007669"/>
    <property type="project" value="UniProtKB-KW"/>
</dbReference>